<evidence type="ECO:0000256" key="2">
    <source>
        <dbReference type="ARBA" id="ARBA00010736"/>
    </source>
</evidence>
<evidence type="ECO:0000256" key="3">
    <source>
        <dbReference type="ARBA" id="ARBA00022490"/>
    </source>
</evidence>
<comment type="caution">
    <text evidence="6">The sequence shown here is derived from an EMBL/GenBank/DDBJ whole genome shotgun (WGS) entry which is preliminary data.</text>
</comment>
<dbReference type="PRINTS" id="PR00107">
    <property type="entry name" value="PHOSPHOCPHPR"/>
</dbReference>
<reference evidence="6" key="1">
    <citation type="submission" date="2020-07" db="EMBL/GenBank/DDBJ databases">
        <title>Huge and variable diversity of episymbiotic CPR bacteria and DPANN archaea in groundwater ecosystems.</title>
        <authorList>
            <person name="He C.Y."/>
            <person name="Keren R."/>
            <person name="Whittaker M."/>
            <person name="Farag I.F."/>
            <person name="Doudna J."/>
            <person name="Cate J.H.D."/>
            <person name="Banfield J.F."/>
        </authorList>
    </citation>
    <scope>NUCLEOTIDE SEQUENCE</scope>
    <source>
        <strain evidence="6">NC_groundwater_763_Ag_S-0.2um_68_21</strain>
    </source>
</reference>
<gene>
    <name evidence="6" type="ORF">HYZ11_15860</name>
</gene>
<dbReference type="Pfam" id="PF00381">
    <property type="entry name" value="PTS-HPr"/>
    <property type="match status" value="1"/>
</dbReference>
<dbReference type="PROSITE" id="PS51350">
    <property type="entry name" value="PTS_HPR_DOM"/>
    <property type="match status" value="1"/>
</dbReference>
<dbReference type="AlphaFoldDB" id="A0A932I162"/>
<dbReference type="SUPFAM" id="SSF55594">
    <property type="entry name" value="HPr-like"/>
    <property type="match status" value="1"/>
</dbReference>
<dbReference type="PROSITE" id="PS00589">
    <property type="entry name" value="PTS_HPR_SER"/>
    <property type="match status" value="1"/>
</dbReference>
<dbReference type="InterPro" id="IPR035895">
    <property type="entry name" value="HPr-like_sf"/>
</dbReference>
<dbReference type="InterPro" id="IPR001020">
    <property type="entry name" value="PTS_HPr_His_P_site"/>
</dbReference>
<keyword evidence="4" id="KW-0598">Phosphotransferase system</keyword>
<feature type="domain" description="HPr" evidence="5">
    <location>
        <begin position="1"/>
        <end position="88"/>
    </location>
</feature>
<evidence type="ECO:0000313" key="6">
    <source>
        <dbReference type="EMBL" id="MBI3129082.1"/>
    </source>
</evidence>
<evidence type="ECO:0000256" key="4">
    <source>
        <dbReference type="ARBA" id="ARBA00022683"/>
    </source>
</evidence>
<dbReference type="GO" id="GO:0005737">
    <property type="term" value="C:cytoplasm"/>
    <property type="evidence" value="ECO:0007669"/>
    <property type="project" value="UniProtKB-SubCell"/>
</dbReference>
<comment type="similarity">
    <text evidence="2">Belongs to the HPr family.</text>
</comment>
<dbReference type="InterPro" id="IPR000032">
    <property type="entry name" value="HPr-like"/>
</dbReference>
<comment type="subcellular location">
    <subcellularLocation>
        <location evidence="1">Cytoplasm</location>
    </subcellularLocation>
</comment>
<keyword evidence="3" id="KW-0963">Cytoplasm</keyword>
<name>A0A932I162_UNCTE</name>
<organism evidence="6 7">
    <name type="scientific">Tectimicrobiota bacterium</name>
    <dbReference type="NCBI Taxonomy" id="2528274"/>
    <lineage>
        <taxon>Bacteria</taxon>
        <taxon>Pseudomonadati</taxon>
        <taxon>Nitrospinota/Tectimicrobiota group</taxon>
        <taxon>Candidatus Tectimicrobiota</taxon>
    </lineage>
</organism>
<dbReference type="NCBIfam" id="TIGR01003">
    <property type="entry name" value="PTS_HPr_family"/>
    <property type="match status" value="1"/>
</dbReference>
<evidence type="ECO:0000256" key="1">
    <source>
        <dbReference type="ARBA" id="ARBA00004496"/>
    </source>
</evidence>
<dbReference type="PANTHER" id="PTHR33705">
    <property type="entry name" value="PHOSPHOCARRIER PROTEIN HPR"/>
    <property type="match status" value="1"/>
</dbReference>
<dbReference type="GO" id="GO:0009401">
    <property type="term" value="P:phosphoenolpyruvate-dependent sugar phosphotransferase system"/>
    <property type="evidence" value="ECO:0007669"/>
    <property type="project" value="UniProtKB-KW"/>
</dbReference>
<dbReference type="EMBL" id="JACPUR010000038">
    <property type="protein sequence ID" value="MBI3129082.1"/>
    <property type="molecule type" value="Genomic_DNA"/>
</dbReference>
<dbReference type="InterPro" id="IPR050399">
    <property type="entry name" value="HPr"/>
</dbReference>
<evidence type="ECO:0000313" key="7">
    <source>
        <dbReference type="Proteomes" id="UP000782312"/>
    </source>
</evidence>
<dbReference type="Gene3D" id="3.30.1340.10">
    <property type="entry name" value="HPr-like"/>
    <property type="match status" value="1"/>
</dbReference>
<dbReference type="PROSITE" id="PS00369">
    <property type="entry name" value="PTS_HPR_HIS"/>
    <property type="match status" value="1"/>
</dbReference>
<dbReference type="CDD" id="cd00367">
    <property type="entry name" value="PTS-HPr_like"/>
    <property type="match status" value="1"/>
</dbReference>
<dbReference type="PANTHER" id="PTHR33705:SF2">
    <property type="entry name" value="PHOSPHOCARRIER PROTEIN NPR"/>
    <property type="match status" value="1"/>
</dbReference>
<proteinExistence type="inferred from homology"/>
<dbReference type="InterPro" id="IPR002114">
    <property type="entry name" value="PTS_HPr_Ser_P_site"/>
</dbReference>
<dbReference type="Proteomes" id="UP000782312">
    <property type="component" value="Unassembled WGS sequence"/>
</dbReference>
<protein>
    <submittedName>
        <fullName evidence="6">HPr family phosphocarrier protein</fullName>
    </submittedName>
</protein>
<accession>A0A932I162</accession>
<evidence type="ECO:0000259" key="5">
    <source>
        <dbReference type="PROSITE" id="PS51350"/>
    </source>
</evidence>
<sequence length="89" mass="9352">MPATTATISNQLGLHARAAAAFVRLSTTFDCDIFVSSQGIEVDGKSIMGVMMLAARKGTDIRIRAEGPAADAAVARLAELVANRFGEEK</sequence>